<dbReference type="RefSeq" id="WP_113051522.1">
    <property type="nucleotide sequence ID" value="NZ_QEVW01000001.1"/>
</dbReference>
<dbReference type="InterPro" id="IPR002934">
    <property type="entry name" value="Polymerase_NTP_transf_dom"/>
</dbReference>
<dbReference type="PIRSF" id="PIRSF000819">
    <property type="entry name" value="Streptomycin_3-adenylyltransf"/>
    <property type="match status" value="1"/>
</dbReference>
<keyword evidence="4" id="KW-0067">ATP-binding</keyword>
<dbReference type="InterPro" id="IPR043519">
    <property type="entry name" value="NT_sf"/>
</dbReference>
<protein>
    <recommendedName>
        <fullName evidence="4">Spectinomycin 9-adenylyltransferase</fullName>
    </recommendedName>
</protein>
<evidence type="ECO:0000313" key="8">
    <source>
        <dbReference type="Proteomes" id="UP000250642"/>
    </source>
</evidence>
<evidence type="ECO:0000259" key="6">
    <source>
        <dbReference type="Pfam" id="PF13427"/>
    </source>
</evidence>
<comment type="caution">
    <text evidence="7">The sequence shown here is derived from an EMBL/GenBank/DDBJ whole genome shotgun (WGS) entry which is preliminary data.</text>
</comment>
<dbReference type="InterPro" id="IPR025184">
    <property type="entry name" value="AadA_C"/>
</dbReference>
<dbReference type="Gene3D" id="3.30.460.10">
    <property type="entry name" value="Beta Polymerase, domain 2"/>
    <property type="match status" value="1"/>
</dbReference>
<proteinExistence type="predicted"/>
<keyword evidence="2 4" id="KW-0046">Antibiotic resistance</keyword>
<accession>A0A329R675</accession>
<evidence type="ECO:0000256" key="3">
    <source>
        <dbReference type="ARBA" id="ARBA00047831"/>
    </source>
</evidence>
<dbReference type="CDD" id="cd05403">
    <property type="entry name" value="NT_KNTase_like"/>
    <property type="match status" value="1"/>
</dbReference>
<evidence type="ECO:0000256" key="4">
    <source>
        <dbReference type="PIRNR" id="PIRNR000819"/>
    </source>
</evidence>
<dbReference type="InterPro" id="IPR024172">
    <property type="entry name" value="AadA/Aad9"/>
</dbReference>
<feature type="domain" description="Polymerase nucleotidyl transferase" evidence="5">
    <location>
        <begin position="22"/>
        <end position="87"/>
    </location>
</feature>
<dbReference type="GO" id="GO:0046677">
    <property type="term" value="P:response to antibiotic"/>
    <property type="evidence" value="ECO:0007669"/>
    <property type="project" value="UniProtKB-KW"/>
</dbReference>
<dbReference type="Pfam" id="PF13427">
    <property type="entry name" value="AadA_C"/>
    <property type="match status" value="1"/>
</dbReference>
<keyword evidence="1 4" id="KW-0808">Transferase</keyword>
<keyword evidence="4" id="KW-0547">Nucleotide-binding</keyword>
<sequence length="264" mass="30262">MDEQAVLHRVTHLLEEECLDSLVGIYLHGSMAMGCFLPNQSDIDILVVCREQLSADTYGRIANRLMLIEDEMHIITGFELSIVLESTVAKLTFPTPFEFHYSAYHREKYRTDDQYLCGGYEDPDLVAHLAVIVDRGIVLVGKPIKELFQPVKREYMLASITSDVGSALEEITENPVYYVLNLSRVLLYAKESVIYSKREAGEWAHIHILPKYKEVISQCLAKYNGELESVNLSDDLLLDYAKYMLDEIKRRHHDDHNDRGFGTD</sequence>
<evidence type="ECO:0000259" key="5">
    <source>
        <dbReference type="Pfam" id="PF01909"/>
    </source>
</evidence>
<comment type="catalytic activity">
    <reaction evidence="3 4">
        <text>spectinomycin + ATP = 9-O-adenylylspectinomycin + diphosphate</text>
        <dbReference type="Rhea" id="RHEA:63228"/>
        <dbReference type="ChEBI" id="CHEBI:30616"/>
        <dbReference type="ChEBI" id="CHEBI:33019"/>
        <dbReference type="ChEBI" id="CHEBI:146260"/>
        <dbReference type="ChEBI" id="CHEBI:146261"/>
    </reaction>
</comment>
<name>A0A329R675_9BACL</name>
<evidence type="ECO:0000256" key="2">
    <source>
        <dbReference type="ARBA" id="ARBA00023251"/>
    </source>
</evidence>
<evidence type="ECO:0000256" key="1">
    <source>
        <dbReference type="ARBA" id="ARBA00022679"/>
    </source>
</evidence>
<dbReference type="Pfam" id="PF01909">
    <property type="entry name" value="NTP_transf_2"/>
    <property type="match status" value="1"/>
</dbReference>
<dbReference type="Proteomes" id="UP000250642">
    <property type="component" value="Unassembled WGS sequence"/>
</dbReference>
<dbReference type="AlphaFoldDB" id="A0A329R675"/>
<gene>
    <name evidence="7" type="ORF">DC345_00995</name>
</gene>
<dbReference type="EMBL" id="QEVW01000001">
    <property type="protein sequence ID" value="RAW19386.1"/>
    <property type="molecule type" value="Genomic_DNA"/>
</dbReference>
<dbReference type="GO" id="GO:0070566">
    <property type="term" value="F:adenylyltransferase activity"/>
    <property type="evidence" value="ECO:0007669"/>
    <property type="project" value="InterPro"/>
</dbReference>
<reference evidence="7 8" key="1">
    <citation type="submission" date="2018-04" db="EMBL/GenBank/DDBJ databases">
        <title>Paenibacillus taichungensis Genome sequencing and assembly.</title>
        <authorList>
            <person name="Xu J."/>
            <person name="Rensing C."/>
            <person name="Mazhar H.S."/>
        </authorList>
    </citation>
    <scope>NUCLEOTIDE SEQUENCE [LARGE SCALE GENOMIC DNA]</scope>
    <source>
        <strain evidence="7 8">NC1</strain>
    </source>
</reference>
<dbReference type="GO" id="GO:0005524">
    <property type="term" value="F:ATP binding"/>
    <property type="evidence" value="ECO:0007669"/>
    <property type="project" value="UniProtKB-KW"/>
</dbReference>
<evidence type="ECO:0000313" key="7">
    <source>
        <dbReference type="EMBL" id="RAW19386.1"/>
    </source>
</evidence>
<feature type="domain" description="Adenylyltransferase AadA C-terminal" evidence="6">
    <location>
        <begin position="146"/>
        <end position="246"/>
    </location>
</feature>
<keyword evidence="4" id="KW-0548">Nucleotidyltransferase</keyword>
<dbReference type="SUPFAM" id="SSF81301">
    <property type="entry name" value="Nucleotidyltransferase"/>
    <property type="match status" value="1"/>
</dbReference>
<organism evidence="7 8">
    <name type="scientific">Paenibacillus taichungensis</name>
    <dbReference type="NCBI Taxonomy" id="484184"/>
    <lineage>
        <taxon>Bacteria</taxon>
        <taxon>Bacillati</taxon>
        <taxon>Bacillota</taxon>
        <taxon>Bacilli</taxon>
        <taxon>Bacillales</taxon>
        <taxon>Paenibacillaceae</taxon>
        <taxon>Paenibacillus</taxon>
    </lineage>
</organism>